<dbReference type="InterPro" id="IPR016195">
    <property type="entry name" value="Pol/histidinol_Pase-like"/>
</dbReference>
<sequence>MSLLIETCIRNPKLSKYVHLLGYKKYIQEGNEGEIRRTTIYATTKQEFINKLNSIKFTKSLIFCKSNNAEVIRECIKTKNVSAIVLDSSNINIIRKKTILNMIRFNNKIIDVWLPFSSSYVISKVVIWGYKWFNNILFSSCASKFNEIWNPISKINFLVIHGADEELATYWIYISPMVLIRNASNNN</sequence>
<evidence type="ECO:0000313" key="2">
    <source>
        <dbReference type="Proteomes" id="UP000248410"/>
    </source>
</evidence>
<protein>
    <submittedName>
        <fullName evidence="1">RNase P p30-like protein</fullName>
    </submittedName>
</protein>
<keyword evidence="2" id="KW-1185">Reference proteome</keyword>
<accession>A0A2U9IML5</accession>
<dbReference type="Proteomes" id="UP000248410">
    <property type="component" value="Chromosome"/>
</dbReference>
<gene>
    <name evidence="1" type="ORF">DFR86_06675</name>
</gene>
<organism evidence="1 2">
    <name type="scientific">Acidianus sulfidivorans JP7</name>
    <dbReference type="NCBI Taxonomy" id="619593"/>
    <lineage>
        <taxon>Archaea</taxon>
        <taxon>Thermoproteota</taxon>
        <taxon>Thermoprotei</taxon>
        <taxon>Sulfolobales</taxon>
        <taxon>Sulfolobaceae</taxon>
        <taxon>Acidianus</taxon>
    </lineage>
</organism>
<dbReference type="EMBL" id="CP029288">
    <property type="protein sequence ID" value="AWR97268.1"/>
    <property type="molecule type" value="Genomic_DNA"/>
</dbReference>
<dbReference type="KEGG" id="asul:DFR86_06675"/>
<dbReference type="Gene3D" id="3.20.20.140">
    <property type="entry name" value="Metal-dependent hydrolases"/>
    <property type="match status" value="1"/>
</dbReference>
<proteinExistence type="predicted"/>
<dbReference type="SUPFAM" id="SSF89550">
    <property type="entry name" value="PHP domain-like"/>
    <property type="match status" value="1"/>
</dbReference>
<dbReference type="AlphaFoldDB" id="A0A2U9IML5"/>
<name>A0A2U9IML5_9CREN</name>
<reference evidence="1 2" key="1">
    <citation type="submission" date="2018-05" db="EMBL/GenBank/DDBJ databases">
        <title>Complete Genome Sequences of Extremely Thermoacidophilic, Metal-Mobilizing Type-Strain Members of the Archaeal Family Sulfolobaceae: Acidianus brierleyi DSM-1651T, Acidianus sulfidivorans DSM-18786T, Metallosphaera hakonensis DSM-7519T, and Metallosphaera prunae DSM-10039T.</title>
        <authorList>
            <person name="Counts J.A."/>
            <person name="Kelly R.M."/>
        </authorList>
    </citation>
    <scope>NUCLEOTIDE SEQUENCE [LARGE SCALE GENOMIC DNA]</scope>
    <source>
        <strain evidence="1 2">JP7</strain>
    </source>
</reference>
<evidence type="ECO:0000313" key="1">
    <source>
        <dbReference type="EMBL" id="AWR97268.1"/>
    </source>
</evidence>